<dbReference type="RefSeq" id="XP_020076686.1">
    <property type="nucleotide sequence ID" value="XM_020221038.1"/>
</dbReference>
<evidence type="ECO:0000313" key="1">
    <source>
        <dbReference type="EMBL" id="ODV67619.1"/>
    </source>
</evidence>
<dbReference type="EMBL" id="KV454540">
    <property type="protein sequence ID" value="ODV67619.1"/>
    <property type="molecule type" value="Genomic_DNA"/>
</dbReference>
<gene>
    <name evidence="1" type="ORF">HYPBUDRAFT_152482</name>
</gene>
<dbReference type="Proteomes" id="UP000095085">
    <property type="component" value="Unassembled WGS sequence"/>
</dbReference>
<name>A0A1E4RK19_9ASCO</name>
<proteinExistence type="predicted"/>
<reference evidence="2" key="1">
    <citation type="submission" date="2016-05" db="EMBL/GenBank/DDBJ databases">
        <title>Comparative genomics of biotechnologically important yeasts.</title>
        <authorList>
            <consortium name="DOE Joint Genome Institute"/>
            <person name="Riley R."/>
            <person name="Haridas S."/>
            <person name="Wolfe K.H."/>
            <person name="Lopes M.R."/>
            <person name="Hittinger C.T."/>
            <person name="Goker M."/>
            <person name="Salamov A."/>
            <person name="Wisecaver J."/>
            <person name="Long T.M."/>
            <person name="Aerts A.L."/>
            <person name="Barry K."/>
            <person name="Choi C."/>
            <person name="Clum A."/>
            <person name="Coughlan A.Y."/>
            <person name="Deshpande S."/>
            <person name="Douglass A.P."/>
            <person name="Hanson S.J."/>
            <person name="Klenk H.-P."/>
            <person name="Labutti K."/>
            <person name="Lapidus A."/>
            <person name="Lindquist E."/>
            <person name="Lipzen A."/>
            <person name="Meier-Kolthoff J.P."/>
            <person name="Ohm R.A."/>
            <person name="Otillar R.P."/>
            <person name="Pangilinan J."/>
            <person name="Peng Y."/>
            <person name="Rokas A."/>
            <person name="Rosa C.A."/>
            <person name="Scheuner C."/>
            <person name="Sibirny A.A."/>
            <person name="Slot J.C."/>
            <person name="Stielow J.B."/>
            <person name="Sun H."/>
            <person name="Kurtzman C.P."/>
            <person name="Blackwell M."/>
            <person name="Grigoriev I.V."/>
            <person name="Jeffries T.W."/>
        </authorList>
    </citation>
    <scope>NUCLEOTIDE SEQUENCE [LARGE SCALE GENOMIC DNA]</scope>
    <source>
        <strain evidence="2">NRRL Y-1933</strain>
    </source>
</reference>
<protein>
    <submittedName>
        <fullName evidence="1">Uncharacterized protein</fullName>
    </submittedName>
</protein>
<sequence length="58" mass="6740">MQRQSPAPFLDHQASEDTTIKRIRPNNSTIITPPVVLLEISPNRNLDFWKSVLFHKKL</sequence>
<keyword evidence="2" id="KW-1185">Reference proteome</keyword>
<dbReference type="GeneID" id="30995588"/>
<evidence type="ECO:0000313" key="2">
    <source>
        <dbReference type="Proteomes" id="UP000095085"/>
    </source>
</evidence>
<dbReference type="AlphaFoldDB" id="A0A1E4RK19"/>
<accession>A0A1E4RK19</accession>
<organism evidence="1 2">
    <name type="scientific">Hyphopichia burtonii NRRL Y-1933</name>
    <dbReference type="NCBI Taxonomy" id="984485"/>
    <lineage>
        <taxon>Eukaryota</taxon>
        <taxon>Fungi</taxon>
        <taxon>Dikarya</taxon>
        <taxon>Ascomycota</taxon>
        <taxon>Saccharomycotina</taxon>
        <taxon>Pichiomycetes</taxon>
        <taxon>Debaryomycetaceae</taxon>
        <taxon>Hyphopichia</taxon>
    </lineage>
</organism>